<evidence type="ECO:0008006" key="4">
    <source>
        <dbReference type="Google" id="ProtNLM"/>
    </source>
</evidence>
<proteinExistence type="predicted"/>
<reference evidence="2 3" key="1">
    <citation type="submission" date="2023-05" db="EMBL/GenBank/DDBJ databases">
        <title>Draft genome of Paenibacillus sp. CCS26.</title>
        <authorList>
            <person name="Akita H."/>
            <person name="Shinto Y."/>
            <person name="Kimura Z."/>
        </authorList>
    </citation>
    <scope>NUCLEOTIDE SEQUENCE [LARGE SCALE GENOMIC DNA]</scope>
    <source>
        <strain evidence="2 3">CCS26</strain>
    </source>
</reference>
<feature type="chain" id="PRO_5046500813" description="Lipoprotein" evidence="1">
    <location>
        <begin position="16"/>
        <end position="168"/>
    </location>
</feature>
<name>A0ABQ6NM18_9BACL</name>
<evidence type="ECO:0000256" key="1">
    <source>
        <dbReference type="SAM" id="SignalP"/>
    </source>
</evidence>
<protein>
    <recommendedName>
        <fullName evidence="4">Lipoprotein</fullName>
    </recommendedName>
</protein>
<keyword evidence="1" id="KW-0732">Signal</keyword>
<evidence type="ECO:0000313" key="3">
    <source>
        <dbReference type="Proteomes" id="UP001285921"/>
    </source>
</evidence>
<dbReference type="Proteomes" id="UP001285921">
    <property type="component" value="Unassembled WGS sequence"/>
</dbReference>
<gene>
    <name evidence="2" type="ORF">PghCCS26_32640</name>
</gene>
<keyword evidence="3" id="KW-1185">Reference proteome</keyword>
<evidence type="ECO:0000313" key="2">
    <source>
        <dbReference type="EMBL" id="GMK46136.1"/>
    </source>
</evidence>
<dbReference type="RefSeq" id="WP_317980590.1">
    <property type="nucleotide sequence ID" value="NZ_BTCL01000010.1"/>
</dbReference>
<sequence>MIRILVILSVAFAFLAGCSKETQKIQMPEDMPEDFRFSVSFGYGEDHKNEINTYNDTVTKDLVTKGTATTALSFSSDELQLIYGKMKDIAILDEKQFPRKGNCSQTPSSTDSWKITVNGETKTLSWTNEYCDMTKDAKDLLELRSYIQKIVEGKDAYKALPAAEGGYD</sequence>
<accession>A0ABQ6NM18</accession>
<dbReference type="EMBL" id="BTCL01000010">
    <property type="protein sequence ID" value="GMK46136.1"/>
    <property type="molecule type" value="Genomic_DNA"/>
</dbReference>
<dbReference type="PROSITE" id="PS51257">
    <property type="entry name" value="PROKAR_LIPOPROTEIN"/>
    <property type="match status" value="1"/>
</dbReference>
<feature type="signal peptide" evidence="1">
    <location>
        <begin position="1"/>
        <end position="15"/>
    </location>
</feature>
<comment type="caution">
    <text evidence="2">The sequence shown here is derived from an EMBL/GenBank/DDBJ whole genome shotgun (WGS) entry which is preliminary data.</text>
</comment>
<organism evidence="2 3">
    <name type="scientific">Paenibacillus glycanilyticus</name>
    <dbReference type="NCBI Taxonomy" id="126569"/>
    <lineage>
        <taxon>Bacteria</taxon>
        <taxon>Bacillati</taxon>
        <taxon>Bacillota</taxon>
        <taxon>Bacilli</taxon>
        <taxon>Bacillales</taxon>
        <taxon>Paenibacillaceae</taxon>
        <taxon>Paenibacillus</taxon>
    </lineage>
</organism>